<reference evidence="2" key="1">
    <citation type="submission" date="2018-06" db="EMBL/GenBank/DDBJ databases">
        <authorList>
            <person name="Zhirakovskaya E."/>
        </authorList>
    </citation>
    <scope>NUCLEOTIDE SEQUENCE</scope>
</reference>
<name>A0A3B1CJ67_9ZZZZ</name>
<evidence type="ECO:0000256" key="1">
    <source>
        <dbReference type="SAM" id="MobiDB-lite"/>
    </source>
</evidence>
<feature type="compositionally biased region" description="Basic and acidic residues" evidence="1">
    <location>
        <begin position="33"/>
        <end position="48"/>
    </location>
</feature>
<organism evidence="2">
    <name type="scientific">hydrothermal vent metagenome</name>
    <dbReference type="NCBI Taxonomy" id="652676"/>
    <lineage>
        <taxon>unclassified sequences</taxon>
        <taxon>metagenomes</taxon>
        <taxon>ecological metagenomes</taxon>
    </lineage>
</organism>
<accession>A0A3B1CJ67</accession>
<feature type="region of interest" description="Disordered" evidence="1">
    <location>
        <begin position="24"/>
        <end position="48"/>
    </location>
</feature>
<proteinExistence type="predicted"/>
<dbReference type="AlphaFoldDB" id="A0A3B1CJ67"/>
<gene>
    <name evidence="2" type="ORF">MNBD_NITROSPINAE01-812</name>
</gene>
<sequence>MNRFAITLAIIAIMAFGHACTKAEEPAAEEQQETGKAESVRERAERVGDFGDATLTRNLKKNLTGIIDKNAEHTADLEKAAGK</sequence>
<dbReference type="EMBL" id="UOGC01000158">
    <property type="protein sequence ID" value="VAX24048.1"/>
    <property type="molecule type" value="Genomic_DNA"/>
</dbReference>
<evidence type="ECO:0000313" key="2">
    <source>
        <dbReference type="EMBL" id="VAX24048.1"/>
    </source>
</evidence>
<protein>
    <submittedName>
        <fullName evidence="2">Uncharacterized protein</fullName>
    </submittedName>
</protein>